<keyword evidence="1" id="KW-0472">Membrane</keyword>
<evidence type="ECO:0000313" key="4">
    <source>
        <dbReference type="Proteomes" id="UP000230605"/>
    </source>
</evidence>
<evidence type="ECO:0000256" key="1">
    <source>
        <dbReference type="SAM" id="Phobius"/>
    </source>
</evidence>
<reference evidence="3 5" key="2">
    <citation type="submission" date="2023-09" db="EMBL/GenBank/DDBJ databases">
        <title>Complete-Gapless Cercospora beticola genome.</title>
        <authorList>
            <person name="Wyatt N.A."/>
            <person name="Spanner R.E."/>
            <person name="Bolton M.D."/>
        </authorList>
    </citation>
    <scope>NUCLEOTIDE SEQUENCE [LARGE SCALE GENOMIC DNA]</scope>
    <source>
        <strain evidence="3">Cb09-40</strain>
    </source>
</reference>
<reference evidence="2 4" key="1">
    <citation type="submission" date="2015-10" db="EMBL/GenBank/DDBJ databases">
        <title>The cercosporin biosynthetic gene cluster was horizontally transferred to several fungal lineages and shown to be expanded in Cercospora beticola based on microsynteny with recipient genomes.</title>
        <authorList>
            <person name="De Jonge R."/>
            <person name="Ebert M.K."/>
            <person name="Suttle J.C."/>
            <person name="Jurick Ii W.M."/>
            <person name="Secor G.A."/>
            <person name="Thomma B.P."/>
            <person name="Van De Peer Y."/>
            <person name="Bolton M.D."/>
        </authorList>
    </citation>
    <scope>NUCLEOTIDE SEQUENCE [LARGE SCALE GENOMIC DNA]</scope>
    <source>
        <strain evidence="2 4">09-40</strain>
    </source>
</reference>
<protein>
    <submittedName>
        <fullName evidence="2">Uncharacterized protein</fullName>
    </submittedName>
</protein>
<dbReference type="Proteomes" id="UP001302367">
    <property type="component" value="Chromosome 2"/>
</dbReference>
<feature type="transmembrane region" description="Helical" evidence="1">
    <location>
        <begin position="94"/>
        <end position="115"/>
    </location>
</feature>
<evidence type="ECO:0000313" key="2">
    <source>
        <dbReference type="EMBL" id="PIA97149.1"/>
    </source>
</evidence>
<evidence type="ECO:0000313" key="3">
    <source>
        <dbReference type="EMBL" id="WPA97842.1"/>
    </source>
</evidence>
<dbReference type="Proteomes" id="UP000230605">
    <property type="component" value="Chromosome 2"/>
</dbReference>
<accession>A0A2G5HX74</accession>
<evidence type="ECO:0000313" key="5">
    <source>
        <dbReference type="Proteomes" id="UP001302367"/>
    </source>
</evidence>
<feature type="transmembrane region" description="Helical" evidence="1">
    <location>
        <begin position="40"/>
        <end position="60"/>
    </location>
</feature>
<name>A0A2G5HX74_CERBT</name>
<proteinExistence type="predicted"/>
<organism evidence="2 4">
    <name type="scientific">Cercospora beticola</name>
    <name type="common">Sugarbeet leaf spot fungus</name>
    <dbReference type="NCBI Taxonomy" id="122368"/>
    <lineage>
        <taxon>Eukaryota</taxon>
        <taxon>Fungi</taxon>
        <taxon>Dikarya</taxon>
        <taxon>Ascomycota</taxon>
        <taxon>Pezizomycotina</taxon>
        <taxon>Dothideomycetes</taxon>
        <taxon>Dothideomycetidae</taxon>
        <taxon>Mycosphaerellales</taxon>
        <taxon>Mycosphaerellaceae</taxon>
        <taxon>Cercospora</taxon>
    </lineage>
</organism>
<dbReference type="EMBL" id="LKMD01000102">
    <property type="protein sequence ID" value="PIA97149.1"/>
    <property type="molecule type" value="Genomic_DNA"/>
</dbReference>
<dbReference type="OrthoDB" id="3647at2759"/>
<gene>
    <name evidence="2" type="ORF">CB0940_05307</name>
    <name evidence="3" type="ORF">RHO25_002453</name>
</gene>
<dbReference type="EMBL" id="CP134185">
    <property type="protein sequence ID" value="WPA97842.1"/>
    <property type="molecule type" value="Genomic_DNA"/>
</dbReference>
<keyword evidence="5" id="KW-1185">Reference proteome</keyword>
<sequence length="151" mass="16799">MGIPYSKQINAAFEEVTPLVAEGFEVLQTTRNITFLLAEIQVITVFMLFFILIALCMLLITCNPDLERERQAIVTPVLRWSAGWIMSSEGKLRIGLVIVFGLLIGGGIGYGHYWAYFLEKKKGGEGTEEGERVEEAGGKDVERIKEGKADQ</sequence>
<keyword evidence="1" id="KW-0812">Transmembrane</keyword>
<dbReference type="AlphaFoldDB" id="A0A2G5HX74"/>
<keyword evidence="1" id="KW-1133">Transmembrane helix</keyword>